<dbReference type="InterPro" id="IPR006710">
    <property type="entry name" value="Glyco_hydro_43"/>
</dbReference>
<reference evidence="10 11" key="1">
    <citation type="submission" date="2021-12" db="EMBL/GenBank/DDBJ databases">
        <title>High titer production of polyol ester of fatty acids by Rhodotorula paludigena BS15 towards product separation-free biomass refinery.</title>
        <authorList>
            <person name="Mano J."/>
            <person name="Ono H."/>
            <person name="Tanaka T."/>
            <person name="Naito K."/>
            <person name="Sushida H."/>
            <person name="Ike M."/>
            <person name="Tokuyasu K."/>
            <person name="Kitaoka M."/>
        </authorList>
    </citation>
    <scope>NUCLEOTIDE SEQUENCE [LARGE SCALE GENOMIC DNA]</scope>
    <source>
        <strain evidence="10 11">BS15</strain>
    </source>
</reference>
<keyword evidence="4 8" id="KW-0326">Glycosidase</keyword>
<dbReference type="SUPFAM" id="SSF75005">
    <property type="entry name" value="Arabinanase/levansucrase/invertase"/>
    <property type="match status" value="1"/>
</dbReference>
<comment type="pathway">
    <text evidence="1">Glycan metabolism; L-arabinan degradation.</text>
</comment>
<keyword evidence="11" id="KW-1185">Reference proteome</keyword>
<evidence type="ECO:0000256" key="6">
    <source>
        <dbReference type="PIRSR" id="PIRSR606710-1"/>
    </source>
</evidence>
<accession>A0AAV5GF07</accession>
<name>A0AAV5GF07_9BASI</name>
<comment type="caution">
    <text evidence="10">The sequence shown here is derived from an EMBL/GenBank/DDBJ whole genome shotgun (WGS) entry which is preliminary data.</text>
</comment>
<organism evidence="10 11">
    <name type="scientific">Rhodotorula paludigena</name>
    <dbReference type="NCBI Taxonomy" id="86838"/>
    <lineage>
        <taxon>Eukaryota</taxon>
        <taxon>Fungi</taxon>
        <taxon>Dikarya</taxon>
        <taxon>Basidiomycota</taxon>
        <taxon>Pucciniomycotina</taxon>
        <taxon>Microbotryomycetes</taxon>
        <taxon>Sporidiobolales</taxon>
        <taxon>Sporidiobolaceae</taxon>
        <taxon>Rhodotorula</taxon>
    </lineage>
</organism>
<dbReference type="InterPro" id="IPR023296">
    <property type="entry name" value="Glyco_hydro_beta-prop_sf"/>
</dbReference>
<keyword evidence="3 8" id="KW-0378">Hydrolase</keyword>
<feature type="signal peptide" evidence="9">
    <location>
        <begin position="1"/>
        <end position="22"/>
    </location>
</feature>
<gene>
    <name evidence="10" type="ORF">Rhopal_000607-T1</name>
</gene>
<evidence type="ECO:0000313" key="10">
    <source>
        <dbReference type="EMBL" id="GJN87652.1"/>
    </source>
</evidence>
<evidence type="ECO:0000313" key="11">
    <source>
        <dbReference type="Proteomes" id="UP001342314"/>
    </source>
</evidence>
<evidence type="ECO:0000256" key="5">
    <source>
        <dbReference type="ARBA" id="ARBA00042202"/>
    </source>
</evidence>
<feature type="active site" description="Proton donor" evidence="6">
    <location>
        <position position="222"/>
    </location>
</feature>
<evidence type="ECO:0000256" key="2">
    <source>
        <dbReference type="ARBA" id="ARBA00009865"/>
    </source>
</evidence>
<dbReference type="Proteomes" id="UP001342314">
    <property type="component" value="Unassembled WGS sequence"/>
</dbReference>
<dbReference type="PANTHER" id="PTHR43301:SF3">
    <property type="entry name" value="ARABINAN ENDO-1,5-ALPHA-L-ARABINOSIDASE A-RELATED"/>
    <property type="match status" value="1"/>
</dbReference>
<proteinExistence type="inferred from homology"/>
<dbReference type="PANTHER" id="PTHR43301">
    <property type="entry name" value="ARABINAN ENDO-1,5-ALPHA-L-ARABINOSIDASE"/>
    <property type="match status" value="1"/>
</dbReference>
<protein>
    <recommendedName>
        <fullName evidence="5">Endo-1,5-alpha-L-arabinanase A</fullName>
    </recommendedName>
</protein>
<dbReference type="GO" id="GO:0004553">
    <property type="term" value="F:hydrolase activity, hydrolyzing O-glycosyl compounds"/>
    <property type="evidence" value="ECO:0007669"/>
    <property type="project" value="InterPro"/>
</dbReference>
<feature type="active site" description="Proton acceptor" evidence="6">
    <location>
        <position position="48"/>
    </location>
</feature>
<keyword evidence="9" id="KW-0732">Signal</keyword>
<evidence type="ECO:0000256" key="4">
    <source>
        <dbReference type="ARBA" id="ARBA00023295"/>
    </source>
</evidence>
<dbReference type="InterPro" id="IPR050727">
    <property type="entry name" value="GH43_arabinanases"/>
</dbReference>
<dbReference type="Gene3D" id="2.115.10.20">
    <property type="entry name" value="Glycosyl hydrolase domain, family 43"/>
    <property type="match status" value="1"/>
</dbReference>
<feature type="chain" id="PRO_5044011409" description="Endo-1,5-alpha-L-arabinanase A" evidence="9">
    <location>
        <begin position="23"/>
        <end position="339"/>
    </location>
</feature>
<evidence type="ECO:0000256" key="7">
    <source>
        <dbReference type="PIRSR" id="PIRSR606710-2"/>
    </source>
</evidence>
<dbReference type="CDD" id="cd08998">
    <property type="entry name" value="GH43_Arb43a-like"/>
    <property type="match status" value="1"/>
</dbReference>
<dbReference type="Pfam" id="PF04616">
    <property type="entry name" value="Glyco_hydro_43"/>
    <property type="match status" value="1"/>
</dbReference>
<feature type="site" description="Important for catalytic activity, responsible for pKa modulation of the active site Glu and correct orientation of both the proton donor and substrate" evidence="7">
    <location>
        <position position="167"/>
    </location>
</feature>
<comment type="similarity">
    <text evidence="2 8">Belongs to the glycosyl hydrolase 43 family.</text>
</comment>
<evidence type="ECO:0000256" key="3">
    <source>
        <dbReference type="ARBA" id="ARBA00022801"/>
    </source>
</evidence>
<dbReference type="EMBL" id="BQKY01000001">
    <property type="protein sequence ID" value="GJN87652.1"/>
    <property type="molecule type" value="Genomic_DNA"/>
</dbReference>
<evidence type="ECO:0000256" key="9">
    <source>
        <dbReference type="SAM" id="SignalP"/>
    </source>
</evidence>
<evidence type="ECO:0000256" key="8">
    <source>
        <dbReference type="RuleBase" id="RU361187"/>
    </source>
</evidence>
<dbReference type="AlphaFoldDB" id="A0AAV5GF07"/>
<evidence type="ECO:0000256" key="1">
    <source>
        <dbReference type="ARBA" id="ARBA00004834"/>
    </source>
</evidence>
<sequence>MRRLFSLWAALAAFSALAAASAALVQTPLLQTQKYPDPIKVTGDTDHDPSLAKGPDGTYFLFGTGNQLPIHSSPDRVNWTYIGDVFPSSAPVATDPYTHQRNGDLWAPDVTWVASQKRFVMYYTASSMGSRHSALFLAFSPTALPGTWTDGGKVLETTENDQYNAIDPNLIILPSGEWYLTFGSYWQGLFTVQLDPSTGKLLHPDRKDYVHLAKRGGGGAEEAAWVYRASNGYFYLFRSTDSTYNIRVNRADNVLGPYADKDGVPATEVGLLSMQARIAANGGGTIILSTHGSTIGPGGQALLSDVDGPILVYHYYVPGKSVVGLNRLDFSSGWPVVVD</sequence>
<dbReference type="GO" id="GO:0005975">
    <property type="term" value="P:carbohydrate metabolic process"/>
    <property type="evidence" value="ECO:0007669"/>
    <property type="project" value="InterPro"/>
</dbReference>